<evidence type="ECO:0000256" key="4">
    <source>
        <dbReference type="ARBA" id="ARBA00022695"/>
    </source>
</evidence>
<evidence type="ECO:0000259" key="13">
    <source>
        <dbReference type="Pfam" id="PF26253"/>
    </source>
</evidence>
<evidence type="ECO:0000256" key="2">
    <source>
        <dbReference type="ARBA" id="ARBA00022484"/>
    </source>
</evidence>
<sequence length="1132" mass="129457">MGKTINVHGFPSLVTVDTVRGCLEQRTGRGTIYAIKVRQDKRGVRSYAIVQFMNAEHAELIILLASRKDLWYGRSYLTARRVEHDIVQRPRTLLHSMEGITLHFGCQVSSKRFSTLWKGVNVSLNFGLGMRKFCFLLSYHNTEYKLELSYENIWQIQLHRARGHKTMYLVIQLYGAPYIRKKVVQDSVDVLVSYLYNFFKDGSDDQWVRAIDFTPSACIGQSSAVCLEIPCEYPLPNFHENFVNYKETDGTFSMENGSPFSCSADLVPIVGPPRGVDLPYEIIFKINLLVQNGCLAGPSLDLSFYRMVDPRSMDMDMDIILDALDKLFHLKECCYEPSQWLIKQYKKYLTSRHSTKQSSISLDAGLVYVHRVQITPCRVYLFGPEINVSNHVLRSYSEYIDNFIRISFVDEDLDKMYSTDLSPRTASGHGRTDIYERILSILKNGIKIGDKHFEFLAFSSSQLRENSAWMFAPTDGTTAATIRADRGKFSAIRNVAKYAARLGQSLSSSTETLNVGENEVELIPDIEVKSLVEDMNYIFSDGIGKISGEFARKVARKCGFKGYTPSAFQIRYAGYKGVVAVDPTSCVKLSLRTSMLKYESDETKLNVLGWSKYQPCFLNRQLITLLSTLGVRDHVFEKKQKNAVDQLNAILVDPLRAQEALDLMSPGENGNILKEMLKCGYKPDAEPFLSMMLRTFRATKLSELRTKTRIFLPEGRSMMGCLDETQTLEYGQVFVQYSGRRKQQRWDESIVFIGTDSDQSFVVQAKVVVAKNPCLHPGDVRVLTAIDVPALHHMVDCVVFPQKGKRPHPNECSGSDLDGDIYFVSWDSELIPHDQRQPMDYTPAPSERLDHDVTIEEVEEYFVNYILNDSLGIIANAHTVFADSQPEKAMCPECLDLARLFSIAVDFPKTGVPAVIPRNLYVKEYPDFMEKLDKSSYPSNNVIGKLFREVKEEAYASSSIRKFTLEMARQSYDPEMEVDGFEEYVDDAFYHKGNYDYKLGNLMEYYGIDTEAEILSGCIIKMSKSFTKRRDAESITMAVKSLRKEARTWFNDKGSGSYSEPVDEYAKASAWYHVTYHPEYWGCYNEGLKRDHYLSFPWCVYDKLIQIKKEKRGRMTARRSTLEDYFTRLRLN</sequence>
<evidence type="ECO:0000259" key="10">
    <source>
        <dbReference type="Pfam" id="PF24823"/>
    </source>
</evidence>
<evidence type="ECO:0000256" key="3">
    <source>
        <dbReference type="ARBA" id="ARBA00022679"/>
    </source>
</evidence>
<reference evidence="14 15" key="1">
    <citation type="submission" date="2024-11" db="EMBL/GenBank/DDBJ databases">
        <title>Chromosome-level genome assembly of Eucalyptus globulus Labill. provides insights into its genome evolution.</title>
        <authorList>
            <person name="Li X."/>
        </authorList>
    </citation>
    <scope>NUCLEOTIDE SEQUENCE [LARGE SCALE GENOMIC DNA]</scope>
    <source>
        <strain evidence="14">CL2024</strain>
        <tissue evidence="14">Fresh tender leaves</tissue>
    </source>
</reference>
<dbReference type="GO" id="GO:0031047">
    <property type="term" value="P:regulatory ncRNA-mediated gene silencing"/>
    <property type="evidence" value="ECO:0007669"/>
    <property type="project" value="UniProtKB-KW"/>
</dbReference>
<dbReference type="PANTHER" id="PTHR23079:SF48">
    <property type="entry name" value="RNA-DEPENDENT RNA POLYMERASE"/>
    <property type="match status" value="1"/>
</dbReference>
<feature type="domain" description="RDRP C-terminal head" evidence="13">
    <location>
        <begin position="971"/>
        <end position="1118"/>
    </location>
</feature>
<organism evidence="14 15">
    <name type="scientific">Eucalyptus globulus</name>
    <name type="common">Tasmanian blue gum</name>
    <dbReference type="NCBI Taxonomy" id="34317"/>
    <lineage>
        <taxon>Eukaryota</taxon>
        <taxon>Viridiplantae</taxon>
        <taxon>Streptophyta</taxon>
        <taxon>Embryophyta</taxon>
        <taxon>Tracheophyta</taxon>
        <taxon>Spermatophyta</taxon>
        <taxon>Magnoliopsida</taxon>
        <taxon>eudicotyledons</taxon>
        <taxon>Gunneridae</taxon>
        <taxon>Pentapetalae</taxon>
        <taxon>rosids</taxon>
        <taxon>malvids</taxon>
        <taxon>Myrtales</taxon>
        <taxon>Myrtaceae</taxon>
        <taxon>Myrtoideae</taxon>
        <taxon>Eucalypteae</taxon>
        <taxon>Eucalyptus</taxon>
    </lineage>
</organism>
<dbReference type="EMBL" id="JBJKBG010000007">
    <property type="protein sequence ID" value="KAL3731288.1"/>
    <property type="molecule type" value="Genomic_DNA"/>
</dbReference>
<evidence type="ECO:0000313" key="15">
    <source>
        <dbReference type="Proteomes" id="UP001634007"/>
    </source>
</evidence>
<keyword evidence="2 8" id="KW-0696">RNA-directed RNA polymerase</keyword>
<accession>A0ABD3JYX1</accession>
<comment type="catalytic activity">
    <reaction evidence="7 8">
        <text>RNA(n) + a ribonucleoside 5'-triphosphate = RNA(n+1) + diphosphate</text>
        <dbReference type="Rhea" id="RHEA:21248"/>
        <dbReference type="Rhea" id="RHEA-COMP:14527"/>
        <dbReference type="Rhea" id="RHEA-COMP:17342"/>
        <dbReference type="ChEBI" id="CHEBI:33019"/>
        <dbReference type="ChEBI" id="CHEBI:61557"/>
        <dbReference type="ChEBI" id="CHEBI:140395"/>
        <dbReference type="EC" id="2.7.7.48"/>
    </reaction>
</comment>
<comment type="function">
    <text evidence="8">Probably involved in the RNA silencing pathway and required for the generation of small interfering RNAs (siRNAs).</text>
</comment>
<dbReference type="Pfam" id="PF24823">
    <property type="entry name" value="PH_RDR2"/>
    <property type="match status" value="1"/>
</dbReference>
<keyword evidence="4 8" id="KW-0548">Nucleotidyltransferase</keyword>
<dbReference type="Pfam" id="PF26250">
    <property type="entry name" value="RRM_RdRP1_2"/>
    <property type="match status" value="1"/>
</dbReference>
<keyword evidence="6 8" id="KW-0943">RNA-mediated gene silencing</keyword>
<dbReference type="PANTHER" id="PTHR23079">
    <property type="entry name" value="RNA-DEPENDENT RNA POLYMERASE"/>
    <property type="match status" value="1"/>
</dbReference>
<dbReference type="InterPro" id="IPR058751">
    <property type="entry name" value="RDRP_helical"/>
</dbReference>
<dbReference type="InterPro" id="IPR057590">
    <property type="entry name" value="PH_RDR1/2-like"/>
</dbReference>
<evidence type="ECO:0000256" key="6">
    <source>
        <dbReference type="ARBA" id="ARBA00023158"/>
    </source>
</evidence>
<evidence type="ECO:0000313" key="14">
    <source>
        <dbReference type="EMBL" id="KAL3731288.1"/>
    </source>
</evidence>
<dbReference type="InterPro" id="IPR007855">
    <property type="entry name" value="RDRP"/>
</dbReference>
<name>A0ABD3JYX1_EUCGL</name>
<feature type="domain" description="RDRP helical" evidence="12">
    <location>
        <begin position="269"/>
        <end position="351"/>
    </location>
</feature>
<evidence type="ECO:0000259" key="9">
    <source>
        <dbReference type="Pfam" id="PF05183"/>
    </source>
</evidence>
<keyword evidence="3 8" id="KW-0808">Transferase</keyword>
<dbReference type="AlphaFoldDB" id="A0ABD3JYX1"/>
<dbReference type="Proteomes" id="UP001634007">
    <property type="component" value="Unassembled WGS sequence"/>
</dbReference>
<evidence type="ECO:0000256" key="5">
    <source>
        <dbReference type="ARBA" id="ARBA00022884"/>
    </source>
</evidence>
<evidence type="ECO:0000259" key="11">
    <source>
        <dbReference type="Pfam" id="PF26250"/>
    </source>
</evidence>
<dbReference type="EC" id="2.7.7.48" evidence="8"/>
<feature type="domain" description="RDR1/2-like PH-like" evidence="10">
    <location>
        <begin position="102"/>
        <end position="252"/>
    </location>
</feature>
<evidence type="ECO:0000256" key="7">
    <source>
        <dbReference type="ARBA" id="ARBA00048744"/>
    </source>
</evidence>
<protein>
    <recommendedName>
        <fullName evidence="8">RNA-dependent RNA polymerase</fullName>
        <ecNumber evidence="8">2.7.7.48</ecNumber>
    </recommendedName>
</protein>
<keyword evidence="5 8" id="KW-0694">RNA-binding</keyword>
<comment type="similarity">
    <text evidence="1 8">Belongs to the RdRP family.</text>
</comment>
<dbReference type="InterPro" id="IPR057596">
    <property type="entry name" value="RDRP_core"/>
</dbReference>
<evidence type="ECO:0000259" key="12">
    <source>
        <dbReference type="Pfam" id="PF26252"/>
    </source>
</evidence>
<feature type="domain" description="RDRP core" evidence="9">
    <location>
        <begin position="374"/>
        <end position="950"/>
    </location>
</feature>
<dbReference type="EMBL" id="JBJKBG010000007">
    <property type="protein sequence ID" value="KAL3731287.1"/>
    <property type="molecule type" value="Genomic_DNA"/>
</dbReference>
<gene>
    <name evidence="14" type="ORF">ACJRO7_028201</name>
</gene>
<comment type="caution">
    <text evidence="14">The sequence shown here is derived from an EMBL/GenBank/DDBJ whole genome shotgun (WGS) entry which is preliminary data.</text>
</comment>
<evidence type="ECO:0000256" key="1">
    <source>
        <dbReference type="ARBA" id="ARBA00005762"/>
    </source>
</evidence>
<proteinExistence type="inferred from homology"/>
<dbReference type="Pfam" id="PF26253">
    <property type="entry name" value="RdRP_head"/>
    <property type="match status" value="1"/>
</dbReference>
<evidence type="ECO:0000256" key="8">
    <source>
        <dbReference type="RuleBase" id="RU363098"/>
    </source>
</evidence>
<dbReference type="InterPro" id="IPR058763">
    <property type="entry name" value="RRM_RDR1/2-like"/>
</dbReference>
<feature type="domain" description="RDR1/2-like RRM" evidence="11">
    <location>
        <begin position="4"/>
        <end position="85"/>
    </location>
</feature>
<dbReference type="Pfam" id="PF26252">
    <property type="entry name" value="RdRP_helical"/>
    <property type="match status" value="1"/>
</dbReference>
<dbReference type="Pfam" id="PF05183">
    <property type="entry name" value="RdRP"/>
    <property type="match status" value="1"/>
</dbReference>
<keyword evidence="15" id="KW-1185">Reference proteome</keyword>
<dbReference type="InterPro" id="IPR058752">
    <property type="entry name" value="RDRP_C_head"/>
</dbReference>
<dbReference type="GO" id="GO:0003723">
    <property type="term" value="F:RNA binding"/>
    <property type="evidence" value="ECO:0007669"/>
    <property type="project" value="UniProtKB-KW"/>
</dbReference>
<dbReference type="GO" id="GO:0003968">
    <property type="term" value="F:RNA-directed RNA polymerase activity"/>
    <property type="evidence" value="ECO:0007669"/>
    <property type="project" value="UniProtKB-KW"/>
</dbReference>